<evidence type="ECO:0000313" key="8">
    <source>
        <dbReference type="EMBL" id="PTX63846.1"/>
    </source>
</evidence>
<name>A0A2T6C6F2_9FLAO</name>
<dbReference type="CDD" id="cd14332">
    <property type="entry name" value="UBA_RuvA_C"/>
    <property type="match status" value="1"/>
</dbReference>
<dbReference type="GO" id="GO:0006310">
    <property type="term" value="P:DNA recombination"/>
    <property type="evidence" value="ECO:0007669"/>
    <property type="project" value="UniProtKB-UniRule"/>
</dbReference>
<dbReference type="GO" id="GO:0048476">
    <property type="term" value="C:Holliday junction resolvase complex"/>
    <property type="evidence" value="ECO:0007669"/>
    <property type="project" value="UniProtKB-UniRule"/>
</dbReference>
<keyword evidence="5 6" id="KW-0234">DNA repair</keyword>
<dbReference type="SUPFAM" id="SSF47781">
    <property type="entry name" value="RuvA domain 2-like"/>
    <property type="match status" value="1"/>
</dbReference>
<evidence type="ECO:0000256" key="3">
    <source>
        <dbReference type="ARBA" id="ARBA00023125"/>
    </source>
</evidence>
<dbReference type="GO" id="GO:0009379">
    <property type="term" value="C:Holliday junction helicase complex"/>
    <property type="evidence" value="ECO:0007669"/>
    <property type="project" value="InterPro"/>
</dbReference>
<evidence type="ECO:0000256" key="1">
    <source>
        <dbReference type="ARBA" id="ARBA00022490"/>
    </source>
</evidence>
<dbReference type="SUPFAM" id="SSF46929">
    <property type="entry name" value="DNA helicase RuvA subunit, C-terminal domain"/>
    <property type="match status" value="1"/>
</dbReference>
<dbReference type="NCBIfam" id="TIGR00084">
    <property type="entry name" value="ruvA"/>
    <property type="match status" value="1"/>
</dbReference>
<dbReference type="GO" id="GO:0005737">
    <property type="term" value="C:cytoplasm"/>
    <property type="evidence" value="ECO:0007669"/>
    <property type="project" value="UniProtKB-SubCell"/>
</dbReference>
<comment type="domain">
    <text evidence="6">Has three domains with a flexible linker between the domains II and III and assumes an 'L' shape. Domain III is highly mobile and contacts RuvB.</text>
</comment>
<keyword evidence="2 6" id="KW-0227">DNA damage</keyword>
<comment type="caution">
    <text evidence="6">Lacks conserved residue(s) required for the propagation of feature annotation.</text>
</comment>
<feature type="domain" description="Helix-hairpin-helix DNA-binding motif class 1" evidence="7">
    <location>
        <begin position="88"/>
        <end position="107"/>
    </location>
</feature>
<dbReference type="Pfam" id="PF07499">
    <property type="entry name" value="RuvA_C"/>
    <property type="match status" value="1"/>
</dbReference>
<dbReference type="InterPro" id="IPR036267">
    <property type="entry name" value="RuvA_C_sf"/>
</dbReference>
<evidence type="ECO:0000256" key="4">
    <source>
        <dbReference type="ARBA" id="ARBA00023172"/>
    </source>
</evidence>
<comment type="subunit">
    <text evidence="6">Homotetramer. Forms an RuvA(8)-RuvB(12)-Holliday junction (HJ) complex. HJ DNA is sandwiched between 2 RuvA tetramers; dsDNA enters through RuvA and exits via RuvB. An RuvB hexamer assembles on each DNA strand where it exits the tetramer. Each RuvB hexamer is contacted by two RuvA subunits (via domain III) on 2 adjacent RuvB subunits; this complex drives branch migration. In the full resolvosome a probable DNA-RuvA(4)-RuvB(12)-RuvC(2) complex forms which resolves the HJ.</text>
</comment>
<evidence type="ECO:0000256" key="6">
    <source>
        <dbReference type="HAMAP-Rule" id="MF_00031"/>
    </source>
</evidence>
<dbReference type="Gene3D" id="1.10.150.20">
    <property type="entry name" value="5' to 3' exonuclease, C-terminal subdomain"/>
    <property type="match status" value="1"/>
</dbReference>
<comment type="caution">
    <text evidence="8">The sequence shown here is derived from an EMBL/GenBank/DDBJ whole genome shotgun (WGS) entry which is preliminary data.</text>
</comment>
<evidence type="ECO:0000313" key="9">
    <source>
        <dbReference type="Proteomes" id="UP000244090"/>
    </source>
</evidence>
<evidence type="ECO:0000259" key="7">
    <source>
        <dbReference type="SMART" id="SM00278"/>
    </source>
</evidence>
<dbReference type="InterPro" id="IPR000085">
    <property type="entry name" value="RuvA"/>
</dbReference>
<dbReference type="GO" id="GO:0000400">
    <property type="term" value="F:four-way junction DNA binding"/>
    <property type="evidence" value="ECO:0007669"/>
    <property type="project" value="UniProtKB-UniRule"/>
</dbReference>
<keyword evidence="8" id="KW-0067">ATP-binding</keyword>
<organism evidence="8 9">
    <name type="scientific">Kordia periserrulae</name>
    <dbReference type="NCBI Taxonomy" id="701523"/>
    <lineage>
        <taxon>Bacteria</taxon>
        <taxon>Pseudomonadati</taxon>
        <taxon>Bacteroidota</taxon>
        <taxon>Flavobacteriia</taxon>
        <taxon>Flavobacteriales</taxon>
        <taxon>Flavobacteriaceae</taxon>
        <taxon>Kordia</taxon>
    </lineage>
</organism>
<dbReference type="Gene3D" id="1.10.8.10">
    <property type="entry name" value="DNA helicase RuvA subunit, C-terminal domain"/>
    <property type="match status" value="1"/>
</dbReference>
<keyword evidence="4 6" id="KW-0233">DNA recombination</keyword>
<reference evidence="8 9" key="1">
    <citation type="submission" date="2018-04" db="EMBL/GenBank/DDBJ databases">
        <title>Genomic Encyclopedia of Archaeal and Bacterial Type Strains, Phase II (KMG-II): from individual species to whole genera.</title>
        <authorList>
            <person name="Goeker M."/>
        </authorList>
    </citation>
    <scope>NUCLEOTIDE SEQUENCE [LARGE SCALE GENOMIC DNA]</scope>
    <source>
        <strain evidence="8 9">DSM 25731</strain>
    </source>
</reference>
<dbReference type="HAMAP" id="MF_00031">
    <property type="entry name" value="DNA_HJ_migration_RuvA"/>
    <property type="match status" value="1"/>
</dbReference>
<dbReference type="AlphaFoldDB" id="A0A2T6C6F2"/>
<dbReference type="Gene3D" id="2.40.50.140">
    <property type="entry name" value="Nucleic acid-binding proteins"/>
    <property type="match status" value="1"/>
</dbReference>
<keyword evidence="8" id="KW-0347">Helicase</keyword>
<evidence type="ECO:0000256" key="2">
    <source>
        <dbReference type="ARBA" id="ARBA00022763"/>
    </source>
</evidence>
<dbReference type="GO" id="GO:0006281">
    <property type="term" value="P:DNA repair"/>
    <property type="evidence" value="ECO:0007669"/>
    <property type="project" value="UniProtKB-UniRule"/>
</dbReference>
<dbReference type="SUPFAM" id="SSF50249">
    <property type="entry name" value="Nucleic acid-binding proteins"/>
    <property type="match status" value="1"/>
</dbReference>
<dbReference type="SMART" id="SM00278">
    <property type="entry name" value="HhH1"/>
    <property type="match status" value="2"/>
</dbReference>
<dbReference type="InterPro" id="IPR003583">
    <property type="entry name" value="Hlx-hairpin-Hlx_DNA-bd_motif"/>
</dbReference>
<comment type="function">
    <text evidence="6">The RuvA-RuvB-RuvC complex processes Holliday junction (HJ) DNA during genetic recombination and DNA repair, while the RuvA-RuvB complex plays an important role in the rescue of blocked DNA replication forks via replication fork reversal (RFR). RuvA specifically binds to HJ cruciform DNA, conferring on it an open structure. The RuvB hexamer acts as an ATP-dependent pump, pulling dsDNA into and through the RuvAB complex. HJ branch migration allows RuvC to scan DNA until it finds its consensus sequence, where it cleaves and resolves the cruciform DNA.</text>
</comment>
<dbReference type="InterPro" id="IPR011114">
    <property type="entry name" value="RuvA_C"/>
</dbReference>
<accession>A0A2T6C6F2</accession>
<comment type="subcellular location">
    <subcellularLocation>
        <location evidence="6">Cytoplasm</location>
    </subcellularLocation>
</comment>
<comment type="similarity">
    <text evidence="6">Belongs to the RuvA family.</text>
</comment>
<dbReference type="InterPro" id="IPR013849">
    <property type="entry name" value="DNA_helicase_Holl-junc_RuvA_I"/>
</dbReference>
<gene>
    <name evidence="6" type="primary">ruvA</name>
    <name evidence="8" type="ORF">C8N46_101454</name>
</gene>
<dbReference type="GO" id="GO:0005524">
    <property type="term" value="F:ATP binding"/>
    <property type="evidence" value="ECO:0007669"/>
    <property type="project" value="InterPro"/>
</dbReference>
<dbReference type="Pfam" id="PF14520">
    <property type="entry name" value="HHH_5"/>
    <property type="match status" value="1"/>
</dbReference>
<dbReference type="GO" id="GO:0009378">
    <property type="term" value="F:four-way junction helicase activity"/>
    <property type="evidence" value="ECO:0007669"/>
    <property type="project" value="InterPro"/>
</dbReference>
<feature type="domain" description="Helix-hairpin-helix DNA-binding motif class 1" evidence="7">
    <location>
        <begin position="123"/>
        <end position="142"/>
    </location>
</feature>
<keyword evidence="3 6" id="KW-0238">DNA-binding</keyword>
<feature type="region of interest" description="Domain III" evidence="6">
    <location>
        <begin position="160"/>
        <end position="209"/>
    </location>
</feature>
<sequence>MNKFITFGTLTSSNEYMITHIQGKLVEKNPTDVVIECNGVGYFINISLTTYAQIPNQENIKLFTHLHVREDAHTLYGFFQKSERAIFRLLISVSGIGTSTARTMLSSLTAEQICEAIGGGDVATIQGVKGIGAKTAQRVIIELKDKIIKLYDLDEVSMSQNNTNKEETLSALEVLGYTRKQSEKVLDKIMKEMPNGSVEELIKMALKNL</sequence>
<keyword evidence="8" id="KW-0378">Hydrolase</keyword>
<proteinExistence type="inferred from homology"/>
<keyword evidence="1 6" id="KW-0963">Cytoplasm</keyword>
<dbReference type="Proteomes" id="UP000244090">
    <property type="component" value="Unassembled WGS sequence"/>
</dbReference>
<dbReference type="EMBL" id="QBKT01000001">
    <property type="protein sequence ID" value="PTX63846.1"/>
    <property type="molecule type" value="Genomic_DNA"/>
</dbReference>
<keyword evidence="8" id="KW-0547">Nucleotide-binding</keyword>
<dbReference type="InterPro" id="IPR010994">
    <property type="entry name" value="RuvA_2-like"/>
</dbReference>
<evidence type="ECO:0000256" key="5">
    <source>
        <dbReference type="ARBA" id="ARBA00023204"/>
    </source>
</evidence>
<dbReference type="InterPro" id="IPR012340">
    <property type="entry name" value="NA-bd_OB-fold"/>
</dbReference>
<dbReference type="Pfam" id="PF01330">
    <property type="entry name" value="RuvA_N"/>
    <property type="match status" value="1"/>
</dbReference>
<keyword evidence="9" id="KW-1185">Reference proteome</keyword>
<protein>
    <recommendedName>
        <fullName evidence="6">Holliday junction branch migration complex subunit RuvA</fullName>
    </recommendedName>
</protein>